<protein>
    <submittedName>
        <fullName evidence="3">Permease of the drug/metabolite transporter (DMT) superfamily</fullName>
    </submittedName>
</protein>
<feature type="transmembrane region" description="Helical" evidence="1">
    <location>
        <begin position="289"/>
        <end position="305"/>
    </location>
</feature>
<feature type="domain" description="EamA" evidence="2">
    <location>
        <begin position="25"/>
        <end position="160"/>
    </location>
</feature>
<dbReference type="PANTHER" id="PTHR22911:SF76">
    <property type="entry name" value="EAMA DOMAIN-CONTAINING PROTEIN"/>
    <property type="match status" value="1"/>
</dbReference>
<feature type="transmembrane region" description="Helical" evidence="1">
    <location>
        <begin position="144"/>
        <end position="164"/>
    </location>
</feature>
<dbReference type="PANTHER" id="PTHR22911">
    <property type="entry name" value="ACYL-MALONYL CONDENSING ENZYME-RELATED"/>
    <property type="match status" value="1"/>
</dbReference>
<feature type="transmembrane region" description="Helical" evidence="1">
    <location>
        <begin position="115"/>
        <end position="137"/>
    </location>
</feature>
<evidence type="ECO:0000256" key="1">
    <source>
        <dbReference type="SAM" id="Phobius"/>
    </source>
</evidence>
<proteinExistence type="predicted"/>
<feature type="transmembrane region" description="Helical" evidence="1">
    <location>
        <begin position="263"/>
        <end position="283"/>
    </location>
</feature>
<evidence type="ECO:0000313" key="4">
    <source>
        <dbReference type="Proteomes" id="UP000186406"/>
    </source>
</evidence>
<reference evidence="3 4" key="1">
    <citation type="submission" date="2016-12" db="EMBL/GenBank/DDBJ databases">
        <authorList>
            <person name="Song W.-J."/>
            <person name="Kurnit D.M."/>
        </authorList>
    </citation>
    <scope>NUCLEOTIDE SEQUENCE [LARGE SCALE GENOMIC DNA]</scope>
    <source>
        <strain evidence="3 4">DSM 19599</strain>
    </source>
</reference>
<dbReference type="OrthoDB" id="8770617at2"/>
<dbReference type="InterPro" id="IPR000620">
    <property type="entry name" value="EamA_dom"/>
</dbReference>
<feature type="transmembrane region" description="Helical" evidence="1">
    <location>
        <begin position="176"/>
        <end position="194"/>
    </location>
</feature>
<keyword evidence="1" id="KW-1133">Transmembrane helix</keyword>
<feature type="transmembrane region" description="Helical" evidence="1">
    <location>
        <begin position="206"/>
        <end position="227"/>
    </location>
</feature>
<keyword evidence="4" id="KW-1185">Reference proteome</keyword>
<dbReference type="AlphaFoldDB" id="A0A1M7ZMX4"/>
<dbReference type="GO" id="GO:0016020">
    <property type="term" value="C:membrane"/>
    <property type="evidence" value="ECO:0007669"/>
    <property type="project" value="InterPro"/>
</dbReference>
<accession>A0A1M7ZMX4</accession>
<feature type="transmembrane region" description="Helical" evidence="1">
    <location>
        <begin position="53"/>
        <end position="70"/>
    </location>
</feature>
<dbReference type="Pfam" id="PF00892">
    <property type="entry name" value="EamA"/>
    <property type="match status" value="2"/>
</dbReference>
<feature type="transmembrane region" description="Helical" evidence="1">
    <location>
        <begin position="21"/>
        <end position="41"/>
    </location>
</feature>
<gene>
    <name evidence="3" type="ORF">SAMN02745172_02666</name>
</gene>
<keyword evidence="1" id="KW-0812">Transmembrane</keyword>
<dbReference type="EMBL" id="FRXO01000005">
    <property type="protein sequence ID" value="SHO66016.1"/>
    <property type="molecule type" value="Genomic_DNA"/>
</dbReference>
<evidence type="ECO:0000259" key="2">
    <source>
        <dbReference type="Pfam" id="PF00892"/>
    </source>
</evidence>
<dbReference type="InterPro" id="IPR037185">
    <property type="entry name" value="EmrE-like"/>
</dbReference>
<dbReference type="RefSeq" id="WP_073630011.1">
    <property type="nucleotide sequence ID" value="NZ_FRXO01000005.1"/>
</dbReference>
<sequence length="314" mass="32765">MTTLDPATPATEGPNQAQNRFVVACVALFAGAIAMGVSPVFVRFAAVDPFVSAFWRVTMALPLLWIWARIENSGRGRGRRAAPLMRRFSPLVVLAGVLFAGDLVFWHLSIHHTTIANATLLATLSPVWVVLGSRFLIRETVARGTVAGLALCIAGAALLVGAGFQVHPGRLVGDLYGVVTSLFFGSYVLVVRVLRKSMGAGEMMFLSSVVTAAVLLVVALAGGGPMWPPTLAGVVSLVSIAVFSHVGGQGLTAFALGHLPAAFSSLVIFVEALAAAITGYFVFGEDMTPLQMAGAATLILGIWVARPRRAAAAG</sequence>
<evidence type="ECO:0000313" key="3">
    <source>
        <dbReference type="EMBL" id="SHO66016.1"/>
    </source>
</evidence>
<feature type="transmembrane region" description="Helical" evidence="1">
    <location>
        <begin position="233"/>
        <end position="256"/>
    </location>
</feature>
<dbReference type="SUPFAM" id="SSF103481">
    <property type="entry name" value="Multidrug resistance efflux transporter EmrE"/>
    <property type="match status" value="2"/>
</dbReference>
<feature type="domain" description="EamA" evidence="2">
    <location>
        <begin position="172"/>
        <end position="304"/>
    </location>
</feature>
<dbReference type="Proteomes" id="UP000186406">
    <property type="component" value="Unassembled WGS sequence"/>
</dbReference>
<organism evidence="3 4">
    <name type="scientific">Pseudoxanthobacter soli DSM 19599</name>
    <dbReference type="NCBI Taxonomy" id="1123029"/>
    <lineage>
        <taxon>Bacteria</taxon>
        <taxon>Pseudomonadati</taxon>
        <taxon>Pseudomonadota</taxon>
        <taxon>Alphaproteobacteria</taxon>
        <taxon>Hyphomicrobiales</taxon>
        <taxon>Segnochrobactraceae</taxon>
        <taxon>Pseudoxanthobacter</taxon>
    </lineage>
</organism>
<feature type="transmembrane region" description="Helical" evidence="1">
    <location>
        <begin position="91"/>
        <end position="109"/>
    </location>
</feature>
<name>A0A1M7ZMX4_9HYPH</name>
<dbReference type="STRING" id="1123029.SAMN02745172_02666"/>
<keyword evidence="1" id="KW-0472">Membrane</keyword>